<organism evidence="1 2">
    <name type="scientific">Mediterraneibacter gnavus</name>
    <name type="common">Ruminococcus gnavus</name>
    <dbReference type="NCBI Taxonomy" id="33038"/>
    <lineage>
        <taxon>Bacteria</taxon>
        <taxon>Bacillati</taxon>
        <taxon>Bacillota</taxon>
        <taxon>Clostridia</taxon>
        <taxon>Lachnospirales</taxon>
        <taxon>Lachnospiraceae</taxon>
        <taxon>Mediterraneibacter</taxon>
    </lineage>
</organism>
<evidence type="ECO:0000313" key="1">
    <source>
        <dbReference type="EMBL" id="MCB5495507.1"/>
    </source>
</evidence>
<protein>
    <submittedName>
        <fullName evidence="1">Uncharacterized protein</fullName>
    </submittedName>
</protein>
<evidence type="ECO:0000313" key="2">
    <source>
        <dbReference type="Proteomes" id="UP001297422"/>
    </source>
</evidence>
<proteinExistence type="predicted"/>
<gene>
    <name evidence="1" type="ORF">LIQ10_17505</name>
</gene>
<accession>A0AAJ1B1M3</accession>
<dbReference type="EMBL" id="JAJBNC010000044">
    <property type="protein sequence ID" value="MCB5495507.1"/>
    <property type="molecule type" value="Genomic_DNA"/>
</dbReference>
<comment type="caution">
    <text evidence="1">The sequence shown here is derived from an EMBL/GenBank/DDBJ whole genome shotgun (WGS) entry which is preliminary data.</text>
</comment>
<name>A0AAJ1B1M3_MEDGN</name>
<dbReference type="RefSeq" id="WP_226973409.1">
    <property type="nucleotide sequence ID" value="NZ_JAAIMT010000048.1"/>
</dbReference>
<dbReference type="Proteomes" id="UP001297422">
    <property type="component" value="Unassembled WGS sequence"/>
</dbReference>
<sequence length="91" mass="10541">MTDTRTYKFGTDLNFTLCLNKEYDANGHQKGDCFVVESLRDEDCFSKSRTAYTVTHIFSTPNDKKKYTNLLFLDENATLNDLPDEIKNMLD</sequence>
<dbReference type="AlphaFoldDB" id="A0AAJ1B1M3"/>
<reference evidence="1" key="1">
    <citation type="submission" date="2021-10" db="EMBL/GenBank/DDBJ databases">
        <title>Collection of gut derived symbiotic bacterial strains cultured from healthy donors.</title>
        <authorList>
            <person name="Lin H."/>
            <person name="Littmann E."/>
            <person name="Claire K."/>
            <person name="Pamer E."/>
        </authorList>
    </citation>
    <scope>NUCLEOTIDE SEQUENCE</scope>
    <source>
        <strain evidence="1">MSK.23.4</strain>
    </source>
</reference>